<reference evidence="1" key="2">
    <citation type="journal article" date="2023" name="IMA Fungus">
        <title>Comparative genomic study of the Penicillium genus elucidates a diverse pangenome and 15 lateral gene transfer events.</title>
        <authorList>
            <person name="Petersen C."/>
            <person name="Sorensen T."/>
            <person name="Nielsen M.R."/>
            <person name="Sondergaard T.E."/>
            <person name="Sorensen J.L."/>
            <person name="Fitzpatrick D.A."/>
            <person name="Frisvad J.C."/>
            <person name="Nielsen K.L."/>
        </authorList>
    </citation>
    <scope>NUCLEOTIDE SEQUENCE</scope>
    <source>
        <strain evidence="1">IBT 19713</strain>
    </source>
</reference>
<dbReference type="PANTHER" id="PTHR36091:SF2">
    <property type="entry name" value="AMINOGLYCOSIDE PHOSPHOTRANSFERASE DOMAIN-CONTAINING PROTEIN"/>
    <property type="match status" value="1"/>
</dbReference>
<dbReference type="Gene3D" id="3.10.450.50">
    <property type="match status" value="1"/>
</dbReference>
<dbReference type="InterPro" id="IPR011009">
    <property type="entry name" value="Kinase-like_dom_sf"/>
</dbReference>
<name>A0A9W9PKH9_9EURO</name>
<protein>
    <submittedName>
        <fullName evidence="1">Phosphotransferase enzyme</fullName>
    </submittedName>
</protein>
<dbReference type="SUPFAM" id="SSF56112">
    <property type="entry name" value="Protein kinase-like (PK-like)"/>
    <property type="match status" value="1"/>
</dbReference>
<dbReference type="EMBL" id="JAPQKS010000001">
    <property type="protein sequence ID" value="KAJ5249118.1"/>
    <property type="molecule type" value="Genomic_DNA"/>
</dbReference>
<dbReference type="OrthoDB" id="10003767at2759"/>
<organism evidence="1 2">
    <name type="scientific">Penicillium chermesinum</name>
    <dbReference type="NCBI Taxonomy" id="63820"/>
    <lineage>
        <taxon>Eukaryota</taxon>
        <taxon>Fungi</taxon>
        <taxon>Dikarya</taxon>
        <taxon>Ascomycota</taxon>
        <taxon>Pezizomycotina</taxon>
        <taxon>Eurotiomycetes</taxon>
        <taxon>Eurotiomycetidae</taxon>
        <taxon>Eurotiales</taxon>
        <taxon>Aspergillaceae</taxon>
        <taxon>Penicillium</taxon>
    </lineage>
</organism>
<comment type="caution">
    <text evidence="1">The sequence shown here is derived from an EMBL/GenBank/DDBJ whole genome shotgun (WGS) entry which is preliminary data.</text>
</comment>
<dbReference type="InterPro" id="IPR051035">
    <property type="entry name" value="Mito_inheritance_9"/>
</dbReference>
<dbReference type="Proteomes" id="UP001150941">
    <property type="component" value="Unassembled WGS sequence"/>
</dbReference>
<keyword evidence="2" id="KW-1185">Reference proteome</keyword>
<dbReference type="AlphaFoldDB" id="A0A9W9PKH9"/>
<proteinExistence type="predicted"/>
<evidence type="ECO:0000313" key="1">
    <source>
        <dbReference type="EMBL" id="KAJ5249118.1"/>
    </source>
</evidence>
<dbReference type="Gene3D" id="3.30.200.20">
    <property type="entry name" value="Phosphorylase Kinase, domain 1"/>
    <property type="match status" value="1"/>
</dbReference>
<dbReference type="GeneID" id="83197169"/>
<gene>
    <name evidence="1" type="ORF">N7468_000569</name>
</gene>
<sequence length="916" mass="104544">MKQDDSQKHTPPFPFRLFRNRIWKNPSPAPPLSIENGVPSPLVKWAEESYVVAAINTSALQDPGQAKRLIAAVVQILNDNATCDLKDRVGLVADCLSLKIAYSTAGWNMVAPLLKDVPSIRASVVYATVEQLDSLSTASVPTVQHFAGKASPISLHRGKDLMQYSYPEVESAQFSLPFQDAFHYNAESVSHTRNLTFLKNIVGGPYFDLEQIWDEHTYYEFENRSVEHTMSTMVQEPYVNHVPTLTGGIGREELTAFYRDHFIWKNPQSTTLELISRTMGIDRVVDEFIFKFRHDSEVDWLIPGIAPTYKDLEIPFMAVVNIRGDRLYHEHITWDQGTVLMQLGMMPTHLPVGEAQGVEAKATSKVPAFGRETAQKLRDKNSLNMSSTASQLEVQARSSTNRDLYTYTSGRFIFNESRRLHERYVEFDSCALLREAEKLVGNYHGPATRIAKLAEGGFNRVFLITMDDGFEVIAKIPYRLAGPRHYATASEAATLQFLHSKGIPVPKLYGYSSSEDNPVGVEYIVMEKARGVGLQSRWHTMSKRELHKLASTFVEIEKKFFNISFGSIGSIYFKKDVPRNLRGDLYAAHVRNEPDSDIFCIGPTADYMFWYGKRANLDIHRGPWSDNKEYLMCIAQKEVEWARRFGKPIELDFPHNGVFPGTKSPADYMSLLDKYLALAPFLLPEDINHRLNQPTLRHPDLNPNNIFISPDSGAISCLIDWQHAIVEPCLLAAGYPRVFENPDLEQPSDLAEPSLPVNYVTLSSQDKAEADEHYRRRLLFHYYRIFNGHYNKLHLEALRDPILAPPPTSCGQGWTTVEWKFDYIERSLDPDFASEEVDDFYRQEQTWLDLNKVVNQWRDQLYGISEDGWVSIENYNECMQKVGQLKASLLASAEGDQEDIRLLEKGWPFRDREEFY</sequence>
<reference evidence="1" key="1">
    <citation type="submission" date="2022-11" db="EMBL/GenBank/DDBJ databases">
        <authorList>
            <person name="Petersen C."/>
        </authorList>
    </citation>
    <scope>NUCLEOTIDE SEQUENCE</scope>
    <source>
        <strain evidence="1">IBT 19713</strain>
    </source>
</reference>
<dbReference type="RefSeq" id="XP_058335897.1">
    <property type="nucleotide sequence ID" value="XM_058469866.1"/>
</dbReference>
<dbReference type="GO" id="GO:0005739">
    <property type="term" value="C:mitochondrion"/>
    <property type="evidence" value="ECO:0007669"/>
    <property type="project" value="TreeGrafter"/>
</dbReference>
<evidence type="ECO:0000313" key="2">
    <source>
        <dbReference type="Proteomes" id="UP001150941"/>
    </source>
</evidence>
<accession>A0A9W9PKH9</accession>
<dbReference type="SUPFAM" id="SSF54427">
    <property type="entry name" value="NTF2-like"/>
    <property type="match status" value="1"/>
</dbReference>
<dbReference type="InterPro" id="IPR032710">
    <property type="entry name" value="NTF2-like_dom_sf"/>
</dbReference>
<dbReference type="PANTHER" id="PTHR36091">
    <property type="entry name" value="ALTERED INHERITANCE OF MITOCHONDRIA PROTEIN 9, MITOCHONDRIAL"/>
    <property type="match status" value="1"/>
</dbReference>